<protein>
    <submittedName>
        <fullName evidence="3">Unnamed protein product</fullName>
    </submittedName>
</protein>
<evidence type="ECO:0000313" key="4">
    <source>
        <dbReference type="Proteomes" id="UP001165083"/>
    </source>
</evidence>
<dbReference type="OrthoDB" id="127462at2759"/>
<dbReference type="EMBL" id="BSXW01001557">
    <property type="protein sequence ID" value="GMF37604.1"/>
    <property type="molecule type" value="Genomic_DNA"/>
</dbReference>
<dbReference type="PANTHER" id="PTHR19303:SF57">
    <property type="entry name" value="HTH CENPB-TYPE DOMAIN-CONTAINING PROTEIN"/>
    <property type="match status" value="1"/>
</dbReference>
<keyword evidence="4" id="KW-1185">Reference proteome</keyword>
<name>A0A9W6XFL4_9STRA</name>
<evidence type="ECO:0000259" key="2">
    <source>
        <dbReference type="PROSITE" id="PS51253"/>
    </source>
</evidence>
<evidence type="ECO:0000313" key="3">
    <source>
        <dbReference type="EMBL" id="GMF37604.1"/>
    </source>
</evidence>
<dbReference type="InterPro" id="IPR006600">
    <property type="entry name" value="HTH_CenpB_DNA-bd_dom"/>
</dbReference>
<dbReference type="PROSITE" id="PS51253">
    <property type="entry name" value="HTH_CENPB"/>
    <property type="match status" value="1"/>
</dbReference>
<dbReference type="InterPro" id="IPR050863">
    <property type="entry name" value="CenT-Element_Derived"/>
</dbReference>
<proteinExistence type="predicted"/>
<dbReference type="Pfam" id="PF03184">
    <property type="entry name" value="DDE_1"/>
    <property type="match status" value="1"/>
</dbReference>
<gene>
    <name evidence="3" type="ORF">Plil01_001582200</name>
</gene>
<comment type="caution">
    <text evidence="3">The sequence shown here is derived from an EMBL/GenBank/DDBJ whole genome shotgun (WGS) entry which is preliminary data.</text>
</comment>
<dbReference type="GO" id="GO:0003677">
    <property type="term" value="F:DNA binding"/>
    <property type="evidence" value="ECO:0007669"/>
    <property type="project" value="UniProtKB-KW"/>
</dbReference>
<evidence type="ECO:0000256" key="1">
    <source>
        <dbReference type="ARBA" id="ARBA00023125"/>
    </source>
</evidence>
<dbReference type="PANTHER" id="PTHR19303">
    <property type="entry name" value="TRANSPOSON"/>
    <property type="match status" value="1"/>
</dbReference>
<reference evidence="3" key="1">
    <citation type="submission" date="2023-04" db="EMBL/GenBank/DDBJ databases">
        <title>Phytophthora lilii NBRC 32176.</title>
        <authorList>
            <person name="Ichikawa N."/>
            <person name="Sato H."/>
            <person name="Tonouchi N."/>
        </authorList>
    </citation>
    <scope>NUCLEOTIDE SEQUENCE</scope>
    <source>
        <strain evidence="3">NBRC 32176</strain>
    </source>
</reference>
<sequence>MLQQKALDIAAMYDIPSTAFAASSTWMASYRSRYSLSLRARTRQGQTSPADSKDVAQNFAATVRRRIVEEGIETVYNADQTAVFFEYVPKHTIDERGAKTVWVKCGGKSKERMTVMLMADNTGRKYDPWVVLKMRPSKDADTRDENTLLRRGFSRRLWPSIRTIEEENTVPIFTNGKGWWDSDLSLLFLQHHFDDRDEQDAPVMLLWDDFRLFSTLPRKRLSYNACRLVTHIAANLPTFPGINP</sequence>
<accession>A0A9W6XFL4</accession>
<feature type="domain" description="HTH CENPB-type" evidence="2">
    <location>
        <begin position="1"/>
        <end position="40"/>
    </location>
</feature>
<dbReference type="GO" id="GO:0005634">
    <property type="term" value="C:nucleus"/>
    <property type="evidence" value="ECO:0007669"/>
    <property type="project" value="TreeGrafter"/>
</dbReference>
<dbReference type="Proteomes" id="UP001165083">
    <property type="component" value="Unassembled WGS sequence"/>
</dbReference>
<dbReference type="AlphaFoldDB" id="A0A9W6XFL4"/>
<dbReference type="InterPro" id="IPR004875">
    <property type="entry name" value="DDE_SF_endonuclease_dom"/>
</dbReference>
<keyword evidence="1" id="KW-0238">DNA-binding</keyword>
<organism evidence="3 4">
    <name type="scientific">Phytophthora lilii</name>
    <dbReference type="NCBI Taxonomy" id="2077276"/>
    <lineage>
        <taxon>Eukaryota</taxon>
        <taxon>Sar</taxon>
        <taxon>Stramenopiles</taxon>
        <taxon>Oomycota</taxon>
        <taxon>Peronosporomycetes</taxon>
        <taxon>Peronosporales</taxon>
        <taxon>Peronosporaceae</taxon>
        <taxon>Phytophthora</taxon>
    </lineage>
</organism>